<keyword evidence="5" id="KW-0133">Cell shape</keyword>
<dbReference type="NCBIfam" id="TIGR03426">
    <property type="entry name" value="shape_MreD"/>
    <property type="match status" value="1"/>
</dbReference>
<comment type="similarity">
    <text evidence="2">Belongs to the MreD family.</text>
</comment>
<dbReference type="GO" id="GO:0005886">
    <property type="term" value="C:plasma membrane"/>
    <property type="evidence" value="ECO:0007669"/>
    <property type="project" value="UniProtKB-SubCell"/>
</dbReference>
<evidence type="ECO:0000256" key="5">
    <source>
        <dbReference type="ARBA" id="ARBA00022960"/>
    </source>
</evidence>
<evidence type="ECO:0000256" key="6">
    <source>
        <dbReference type="ARBA" id="ARBA00022989"/>
    </source>
</evidence>
<evidence type="ECO:0000256" key="3">
    <source>
        <dbReference type="ARBA" id="ARBA00022475"/>
    </source>
</evidence>
<proteinExistence type="inferred from homology"/>
<evidence type="ECO:0000313" key="9">
    <source>
        <dbReference type="Proteomes" id="UP000076476"/>
    </source>
</evidence>
<accession>A0A163ZEH7</accession>
<evidence type="ECO:0000256" key="4">
    <source>
        <dbReference type="ARBA" id="ARBA00022692"/>
    </source>
</evidence>
<dbReference type="InterPro" id="IPR007227">
    <property type="entry name" value="Cell_shape_determining_MreD"/>
</dbReference>
<dbReference type="STRING" id="33936.AZI98_08970"/>
<evidence type="ECO:0000313" key="8">
    <source>
        <dbReference type="EMBL" id="KZN96183.1"/>
    </source>
</evidence>
<protein>
    <submittedName>
        <fullName evidence="8">Uncharacterized protein</fullName>
    </submittedName>
</protein>
<dbReference type="EMBL" id="LWBR01000024">
    <property type="protein sequence ID" value="KZN96183.1"/>
    <property type="molecule type" value="Genomic_DNA"/>
</dbReference>
<keyword evidence="4" id="KW-0812">Transmembrane</keyword>
<organism evidence="8 9">
    <name type="scientific">Aeribacillus pallidus</name>
    <dbReference type="NCBI Taxonomy" id="33936"/>
    <lineage>
        <taxon>Bacteria</taxon>
        <taxon>Bacillati</taxon>
        <taxon>Bacillota</taxon>
        <taxon>Bacilli</taxon>
        <taxon>Bacillales</taxon>
        <taxon>Bacillaceae</taxon>
        <taxon>Aeribacillus</taxon>
    </lineage>
</organism>
<dbReference type="OrthoDB" id="1653857at2"/>
<dbReference type="Proteomes" id="UP000076476">
    <property type="component" value="Unassembled WGS sequence"/>
</dbReference>
<keyword evidence="9" id="KW-1185">Reference proteome</keyword>
<evidence type="ECO:0000256" key="2">
    <source>
        <dbReference type="ARBA" id="ARBA00007776"/>
    </source>
</evidence>
<keyword evidence="6" id="KW-1133">Transmembrane helix</keyword>
<keyword evidence="7" id="KW-0472">Membrane</keyword>
<reference evidence="8 9" key="1">
    <citation type="submission" date="2016-04" db="EMBL/GenBank/DDBJ databases">
        <title>Draft genome sequence of Aeribacillus pallidus 8m3 from petroleum reservoir.</title>
        <authorList>
            <person name="Poltaraus A.B."/>
            <person name="Nazina T.N."/>
            <person name="Tourova T.P."/>
            <person name="Malakho S.M."/>
            <person name="Korshunova A.V."/>
            <person name="Sokolova D.S."/>
        </authorList>
    </citation>
    <scope>NUCLEOTIDE SEQUENCE [LARGE SCALE GENOMIC DNA]</scope>
    <source>
        <strain evidence="8 9">8m3</strain>
    </source>
</reference>
<keyword evidence="3" id="KW-1003">Cell membrane</keyword>
<dbReference type="RefSeq" id="WP_063387944.1">
    <property type="nucleotide sequence ID" value="NZ_LVHY01000103.1"/>
</dbReference>
<evidence type="ECO:0000256" key="7">
    <source>
        <dbReference type="ARBA" id="ARBA00023136"/>
    </source>
</evidence>
<dbReference type="AlphaFoldDB" id="A0A163ZEH7"/>
<accession>A0A165XM49</accession>
<dbReference type="GO" id="GO:0008360">
    <property type="term" value="P:regulation of cell shape"/>
    <property type="evidence" value="ECO:0007669"/>
    <property type="project" value="UniProtKB-KW"/>
</dbReference>
<name>A0A163ZEH7_9BACI</name>
<sequence length="172" mass="19372">MRTFFLPVMVMFIFVLESIIVDLVPIPFLSDHQVAVPHLLLLMIVILAAYGSRKIAVIYGIVFGLLFDVVYTQVIGIYAFAFPTLAYLVMQALRVLNPNIFVLIFLTELSVALLEFFTYGIYLLIGMTAVPLQLFTIDRLLPTLALNFVLACVLIYPLKKFVLGLKIGEHND</sequence>
<gene>
    <name evidence="8" type="ORF">AZI98_08970</name>
</gene>
<dbReference type="Pfam" id="PF04093">
    <property type="entry name" value="MreD"/>
    <property type="match status" value="1"/>
</dbReference>
<evidence type="ECO:0000256" key="1">
    <source>
        <dbReference type="ARBA" id="ARBA00004651"/>
    </source>
</evidence>
<comment type="subcellular location">
    <subcellularLocation>
        <location evidence="1">Cell membrane</location>
        <topology evidence="1">Multi-pass membrane protein</topology>
    </subcellularLocation>
</comment>
<comment type="caution">
    <text evidence="8">The sequence shown here is derived from an EMBL/GenBank/DDBJ whole genome shotgun (WGS) entry which is preliminary data.</text>
</comment>